<dbReference type="Pfam" id="PF25587">
    <property type="entry name" value="Rv2743c"/>
    <property type="match status" value="1"/>
</dbReference>
<dbReference type="RefSeq" id="WP_149851625.1">
    <property type="nucleotide sequence ID" value="NZ_VUOB01000041.1"/>
</dbReference>
<dbReference type="InterPro" id="IPR057952">
    <property type="entry name" value="Rv2743c-like"/>
</dbReference>
<accession>A0A5B2X5H8</accession>
<dbReference type="EMBL" id="VUOB01000041">
    <property type="protein sequence ID" value="KAA2258628.1"/>
    <property type="molecule type" value="Genomic_DNA"/>
</dbReference>
<gene>
    <name evidence="2" type="ORF">F0L68_22555</name>
</gene>
<keyword evidence="1" id="KW-1133">Transmembrane helix</keyword>
<keyword evidence="3" id="KW-1185">Reference proteome</keyword>
<sequence>MALEPRRGVPDQLAELVGQQVRGLVSEQLRQKVSDWRSPRAKLLRRRRRAVRATATWGTIGGVTGAGATVLEVAGGQATFAVVGLFTVAGVTGLATVRAAIRSYRLHKTPLPEVPPAPVLLPPAGSLAREPMQRLAEAEDALGELLRQLESPAMTSVPADSVTQARATGAEAAGALRAVAGQLQAVERARDTAPPLQRGPLVDGVRRLRAQLDEGVDGYGGLVAAAGRAVVESRVSDPKRLLTDATDHLAGLASALRDLSPRGGVAPDTAN</sequence>
<name>A0A5B2X5H8_9PSEU</name>
<comment type="caution">
    <text evidence="2">The sequence shown here is derived from an EMBL/GenBank/DDBJ whole genome shotgun (WGS) entry which is preliminary data.</text>
</comment>
<keyword evidence="1" id="KW-0472">Membrane</keyword>
<feature type="transmembrane region" description="Helical" evidence="1">
    <location>
        <begin position="50"/>
        <end position="71"/>
    </location>
</feature>
<organism evidence="2 3">
    <name type="scientific">Solihabitans fulvus</name>
    <dbReference type="NCBI Taxonomy" id="1892852"/>
    <lineage>
        <taxon>Bacteria</taxon>
        <taxon>Bacillati</taxon>
        <taxon>Actinomycetota</taxon>
        <taxon>Actinomycetes</taxon>
        <taxon>Pseudonocardiales</taxon>
        <taxon>Pseudonocardiaceae</taxon>
        <taxon>Solihabitans</taxon>
    </lineage>
</organism>
<reference evidence="2 3" key="2">
    <citation type="submission" date="2019-09" db="EMBL/GenBank/DDBJ databases">
        <authorList>
            <person name="Jin C."/>
        </authorList>
    </citation>
    <scope>NUCLEOTIDE SEQUENCE [LARGE SCALE GENOMIC DNA]</scope>
    <source>
        <strain evidence="2 3">AN110305</strain>
    </source>
</reference>
<feature type="transmembrane region" description="Helical" evidence="1">
    <location>
        <begin position="77"/>
        <end position="101"/>
    </location>
</feature>
<protein>
    <submittedName>
        <fullName evidence="2">Uncharacterized protein</fullName>
    </submittedName>
</protein>
<evidence type="ECO:0000313" key="3">
    <source>
        <dbReference type="Proteomes" id="UP000323454"/>
    </source>
</evidence>
<dbReference type="AlphaFoldDB" id="A0A5B2X5H8"/>
<dbReference type="NCBIfam" id="NF047839">
    <property type="entry name" value="PspM_Rv2743c"/>
    <property type="match status" value="1"/>
</dbReference>
<reference evidence="2 3" key="1">
    <citation type="submission" date="2019-09" db="EMBL/GenBank/DDBJ databases">
        <title>Goodfellowia gen. nov., a new genus of the Pseudonocardineae related to Actinoalloteichus, containing Goodfellowia coeruleoviolacea gen. nov., comb. nov. gen. nov., comb. nov.</title>
        <authorList>
            <person name="Labeda D."/>
        </authorList>
    </citation>
    <scope>NUCLEOTIDE SEQUENCE [LARGE SCALE GENOMIC DNA]</scope>
    <source>
        <strain evidence="2 3">AN110305</strain>
    </source>
</reference>
<dbReference type="Proteomes" id="UP000323454">
    <property type="component" value="Unassembled WGS sequence"/>
</dbReference>
<proteinExistence type="predicted"/>
<evidence type="ECO:0000313" key="2">
    <source>
        <dbReference type="EMBL" id="KAA2258628.1"/>
    </source>
</evidence>
<keyword evidence="1" id="KW-0812">Transmembrane</keyword>
<dbReference type="OrthoDB" id="3701303at2"/>
<evidence type="ECO:0000256" key="1">
    <source>
        <dbReference type="SAM" id="Phobius"/>
    </source>
</evidence>